<evidence type="ECO:0000313" key="3">
    <source>
        <dbReference type="Proteomes" id="UP000008022"/>
    </source>
</evidence>
<dbReference type="EnsemblPlants" id="ORUFI10G04230.1">
    <property type="protein sequence ID" value="ORUFI10G04230.1"/>
    <property type="gene ID" value="ORUFI10G04230"/>
</dbReference>
<reference evidence="3" key="1">
    <citation type="submission" date="2013-06" db="EMBL/GenBank/DDBJ databases">
        <authorList>
            <person name="Zhao Q."/>
        </authorList>
    </citation>
    <scope>NUCLEOTIDE SEQUENCE</scope>
    <source>
        <strain evidence="3">cv. W1943</strain>
    </source>
</reference>
<protein>
    <submittedName>
        <fullName evidence="2">Uncharacterized protein</fullName>
    </submittedName>
</protein>
<dbReference type="AlphaFoldDB" id="A0A0E0QWW6"/>
<keyword evidence="3" id="KW-1185">Reference proteome</keyword>
<dbReference type="Gramene" id="ORUFI10G04230.1">
    <property type="protein sequence ID" value="ORUFI10G04230.1"/>
    <property type="gene ID" value="ORUFI10G04230"/>
</dbReference>
<evidence type="ECO:0000313" key="2">
    <source>
        <dbReference type="EnsemblPlants" id="ORUFI10G04230.1"/>
    </source>
</evidence>
<name>A0A0E0QWW6_ORYRU</name>
<feature type="region of interest" description="Disordered" evidence="1">
    <location>
        <begin position="74"/>
        <end position="143"/>
    </location>
</feature>
<evidence type="ECO:0000256" key="1">
    <source>
        <dbReference type="SAM" id="MobiDB-lite"/>
    </source>
</evidence>
<reference evidence="2" key="2">
    <citation type="submission" date="2015-06" db="UniProtKB">
        <authorList>
            <consortium name="EnsemblPlants"/>
        </authorList>
    </citation>
    <scope>IDENTIFICATION</scope>
</reference>
<proteinExistence type="predicted"/>
<accession>A0A0E0QWW6</accession>
<dbReference type="HOGENOM" id="CLU_1368154_0_0_1"/>
<organism evidence="2 3">
    <name type="scientific">Oryza rufipogon</name>
    <name type="common">Brownbeard rice</name>
    <name type="synonym">Asian wild rice</name>
    <dbReference type="NCBI Taxonomy" id="4529"/>
    <lineage>
        <taxon>Eukaryota</taxon>
        <taxon>Viridiplantae</taxon>
        <taxon>Streptophyta</taxon>
        <taxon>Embryophyta</taxon>
        <taxon>Tracheophyta</taxon>
        <taxon>Spermatophyta</taxon>
        <taxon>Magnoliopsida</taxon>
        <taxon>Liliopsida</taxon>
        <taxon>Poales</taxon>
        <taxon>Poaceae</taxon>
        <taxon>BOP clade</taxon>
        <taxon>Oryzoideae</taxon>
        <taxon>Oryzeae</taxon>
        <taxon>Oryzinae</taxon>
        <taxon>Oryza</taxon>
    </lineage>
</organism>
<dbReference type="Proteomes" id="UP000008022">
    <property type="component" value="Unassembled WGS sequence"/>
</dbReference>
<feature type="compositionally biased region" description="Basic residues" evidence="1">
    <location>
        <begin position="81"/>
        <end position="97"/>
    </location>
</feature>
<feature type="compositionally biased region" description="Low complexity" evidence="1">
    <location>
        <begin position="108"/>
        <end position="140"/>
    </location>
</feature>
<sequence>MNRAHEREEAKRYADKLGWPNSIVMAQSSGPLPTLTHSHRSGGDLGLGAFGVGAGGWWRLGAADADGRRESQELEASSCRLQRRASGARKPAGCRRSGRAEKRQQAPTRRGSARSSTTAAASTSRAAGSGSAGGVAARSSQQQQDKLASAVVYPVRRSVAPPAVQHLGDVLGQCNCGAPGCPEMIPAQAQFCCLRCKAAD</sequence>